<keyword evidence="2" id="KW-1185">Reference proteome</keyword>
<comment type="caution">
    <text evidence="1">The sequence shown here is derived from an EMBL/GenBank/DDBJ whole genome shotgun (WGS) entry which is preliminary data.</text>
</comment>
<organism evidence="1 2">
    <name type="scientific">Arabis nemorensis</name>
    <dbReference type="NCBI Taxonomy" id="586526"/>
    <lineage>
        <taxon>Eukaryota</taxon>
        <taxon>Viridiplantae</taxon>
        <taxon>Streptophyta</taxon>
        <taxon>Embryophyta</taxon>
        <taxon>Tracheophyta</taxon>
        <taxon>Spermatophyta</taxon>
        <taxon>Magnoliopsida</taxon>
        <taxon>eudicotyledons</taxon>
        <taxon>Gunneridae</taxon>
        <taxon>Pentapetalae</taxon>
        <taxon>rosids</taxon>
        <taxon>malvids</taxon>
        <taxon>Brassicales</taxon>
        <taxon>Brassicaceae</taxon>
        <taxon>Arabideae</taxon>
        <taxon>Arabis</taxon>
    </lineage>
</organism>
<dbReference type="PANTHER" id="PTHR46050:SF17">
    <property type="entry name" value="BNAC01G31360D PROTEIN"/>
    <property type="match status" value="1"/>
</dbReference>
<dbReference type="InterPro" id="IPR044534">
    <property type="entry name" value="TTL1-4"/>
</dbReference>
<name>A0A565C5L1_9BRAS</name>
<protein>
    <submittedName>
        <fullName evidence="1">Uncharacterized protein</fullName>
    </submittedName>
</protein>
<evidence type="ECO:0000313" key="2">
    <source>
        <dbReference type="Proteomes" id="UP000489600"/>
    </source>
</evidence>
<sequence length="76" mass="8718">MVYGVNLSPQLAICKVEALMKLQWLHEAEKLEKWAEPVRDYESLSQALPCDIAKSLFQAQVALRLLRDDVEEVSLF</sequence>
<dbReference type="AlphaFoldDB" id="A0A565C5L1"/>
<reference evidence="1" key="1">
    <citation type="submission" date="2019-07" db="EMBL/GenBank/DDBJ databases">
        <authorList>
            <person name="Dittberner H."/>
        </authorList>
    </citation>
    <scope>NUCLEOTIDE SEQUENCE [LARGE SCALE GENOMIC DNA]</scope>
</reference>
<dbReference type="PANTHER" id="PTHR46050">
    <property type="entry name" value="TPR REPEAT-CONTAINING THIOREDOXIN"/>
    <property type="match status" value="1"/>
</dbReference>
<gene>
    <name evidence="1" type="ORF">ANE_LOCUS19316</name>
</gene>
<dbReference type="EMBL" id="CABITT030000006">
    <property type="protein sequence ID" value="VVB08872.1"/>
    <property type="molecule type" value="Genomic_DNA"/>
</dbReference>
<evidence type="ECO:0000313" key="1">
    <source>
        <dbReference type="EMBL" id="VVB08872.1"/>
    </source>
</evidence>
<accession>A0A565C5L1</accession>
<proteinExistence type="predicted"/>
<dbReference type="Proteomes" id="UP000489600">
    <property type="component" value="Unassembled WGS sequence"/>
</dbReference>
<dbReference type="GO" id="GO:0005737">
    <property type="term" value="C:cytoplasm"/>
    <property type="evidence" value="ECO:0007669"/>
    <property type="project" value="TreeGrafter"/>
</dbReference>